<reference evidence="2" key="1">
    <citation type="submission" date="2025-08" db="UniProtKB">
        <authorList>
            <consortium name="Ensembl"/>
        </authorList>
    </citation>
    <scope>IDENTIFICATION</scope>
</reference>
<evidence type="ECO:0008006" key="4">
    <source>
        <dbReference type="Google" id="ProtNLM"/>
    </source>
</evidence>
<feature type="signal peptide" evidence="1">
    <location>
        <begin position="1"/>
        <end position="19"/>
    </location>
</feature>
<proteinExistence type="predicted"/>
<keyword evidence="1" id="KW-0732">Signal</keyword>
<evidence type="ECO:0000313" key="2">
    <source>
        <dbReference type="Ensembl" id="ENSHCOP00000025792.1"/>
    </source>
</evidence>
<organism evidence="2 3">
    <name type="scientific">Hippocampus comes</name>
    <name type="common">Tiger tail seahorse</name>
    <dbReference type="NCBI Taxonomy" id="109280"/>
    <lineage>
        <taxon>Eukaryota</taxon>
        <taxon>Metazoa</taxon>
        <taxon>Chordata</taxon>
        <taxon>Craniata</taxon>
        <taxon>Vertebrata</taxon>
        <taxon>Euteleostomi</taxon>
        <taxon>Actinopterygii</taxon>
        <taxon>Neopterygii</taxon>
        <taxon>Teleostei</taxon>
        <taxon>Neoteleostei</taxon>
        <taxon>Acanthomorphata</taxon>
        <taxon>Syngnathiaria</taxon>
        <taxon>Syngnathiformes</taxon>
        <taxon>Syngnathoidei</taxon>
        <taxon>Syngnathidae</taxon>
        <taxon>Hippocampus</taxon>
    </lineage>
</organism>
<feature type="chain" id="PRO_5018524916" description="UPAR/Ly6 domain-containing protein" evidence="1">
    <location>
        <begin position="20"/>
        <end position="89"/>
    </location>
</feature>
<dbReference type="InterPro" id="IPR045860">
    <property type="entry name" value="Snake_toxin-like_sf"/>
</dbReference>
<dbReference type="Gene3D" id="2.10.60.10">
    <property type="entry name" value="CD59"/>
    <property type="match status" value="1"/>
</dbReference>
<dbReference type="SUPFAM" id="SSF57302">
    <property type="entry name" value="Snake toxin-like"/>
    <property type="match status" value="1"/>
</dbReference>
<evidence type="ECO:0000256" key="1">
    <source>
        <dbReference type="SAM" id="SignalP"/>
    </source>
</evidence>
<dbReference type="AlphaFoldDB" id="A0A3Q2Z2Q7"/>
<reference evidence="2" key="2">
    <citation type="submission" date="2025-09" db="UniProtKB">
        <authorList>
            <consortium name="Ensembl"/>
        </authorList>
    </citation>
    <scope>IDENTIFICATION</scope>
</reference>
<name>A0A3Q2Z2Q7_HIPCM</name>
<sequence length="89" mass="9390">MKCLLVALLVFVLVSQGEALQCYCGGKRRCPSGSVEQCTPSSDACASVIFEVGTNPSYFKGCSTLHNCLLMNSPGISTASCCTTNLCNR</sequence>
<dbReference type="GeneTree" id="ENSGT01120000271962"/>
<evidence type="ECO:0000313" key="3">
    <source>
        <dbReference type="Proteomes" id="UP000264820"/>
    </source>
</evidence>
<keyword evidence="3" id="KW-1185">Reference proteome</keyword>
<dbReference type="Proteomes" id="UP000264820">
    <property type="component" value="Unplaced"/>
</dbReference>
<dbReference type="OMA" id="GCYRESD"/>
<accession>A0A3Q2Z2Q7</accession>
<protein>
    <recommendedName>
        <fullName evidence="4">UPAR/Ly6 domain-containing protein</fullName>
    </recommendedName>
</protein>
<dbReference type="Ensembl" id="ENSHCOT00000027179.1">
    <property type="protein sequence ID" value="ENSHCOP00000025792.1"/>
    <property type="gene ID" value="ENSHCOG00000016196.1"/>
</dbReference>